<dbReference type="EMBL" id="QMEB01000106">
    <property type="protein sequence ID" value="NMG20637.1"/>
    <property type="molecule type" value="Genomic_DNA"/>
</dbReference>
<sequence length="108" mass="12100">MFLTIKHLREKQNEYLEGSSKKRKFAGSLHSPVRVWNGSIAGDESSAQKSRPSEQDRRLIFVTIFKLHSHALLYPHLSVRFLVEPENLCSDSGNPPCSAQAGGMSKEC</sequence>
<comment type="caution">
    <text evidence="2">The sequence shown here is derived from an EMBL/GenBank/DDBJ whole genome shotgun (WGS) entry which is preliminary data.</text>
</comment>
<protein>
    <submittedName>
        <fullName evidence="2">Uncharacterized protein</fullName>
    </submittedName>
</protein>
<reference evidence="2 3" key="1">
    <citation type="submission" date="2018-06" db="EMBL/GenBank/DDBJ databases">
        <title>Comparative genomics of Brasilonema spp. strains.</title>
        <authorList>
            <person name="Alvarenga D.O."/>
            <person name="Fiore M.F."/>
            <person name="Varani A.M."/>
        </authorList>
    </citation>
    <scope>NUCLEOTIDE SEQUENCE [LARGE SCALE GENOMIC DNA]</scope>
    <source>
        <strain evidence="2 3">SPC951</strain>
    </source>
</reference>
<keyword evidence="3" id="KW-1185">Reference proteome</keyword>
<name>A0ABX1P882_9CYAN</name>
<evidence type="ECO:0000313" key="2">
    <source>
        <dbReference type="EMBL" id="NMG20637.1"/>
    </source>
</evidence>
<proteinExistence type="predicted"/>
<evidence type="ECO:0000256" key="1">
    <source>
        <dbReference type="SAM" id="MobiDB-lite"/>
    </source>
</evidence>
<dbReference type="Proteomes" id="UP000718564">
    <property type="component" value="Unassembled WGS sequence"/>
</dbReference>
<evidence type="ECO:0000313" key="3">
    <source>
        <dbReference type="Proteomes" id="UP000718564"/>
    </source>
</evidence>
<accession>A0ABX1P882</accession>
<feature type="region of interest" description="Disordered" evidence="1">
    <location>
        <begin position="89"/>
        <end position="108"/>
    </location>
</feature>
<gene>
    <name evidence="2" type="ORF">DP116_14695</name>
</gene>
<organism evidence="2 3">
    <name type="scientific">Brasilonema bromeliae SPC951</name>
    <dbReference type="NCBI Taxonomy" id="385972"/>
    <lineage>
        <taxon>Bacteria</taxon>
        <taxon>Bacillati</taxon>
        <taxon>Cyanobacteriota</taxon>
        <taxon>Cyanophyceae</taxon>
        <taxon>Nostocales</taxon>
        <taxon>Scytonemataceae</taxon>
        <taxon>Brasilonema</taxon>
        <taxon>Bromeliae group (in: Brasilonema)</taxon>
    </lineage>
</organism>